<evidence type="ECO:0000313" key="22">
    <source>
        <dbReference type="EMBL" id="KYP68909.1"/>
    </source>
</evidence>
<gene>
    <name evidence="22" type="ORF">KK1_022559</name>
</gene>
<name>A0A151TPD9_CAJCA</name>
<reference evidence="22 23" key="1">
    <citation type="journal article" date="2012" name="Nat. Biotechnol.">
        <title>Draft genome sequence of pigeonpea (Cajanus cajan), an orphan legume crop of resource-poor farmers.</title>
        <authorList>
            <person name="Varshney R.K."/>
            <person name="Chen W."/>
            <person name="Li Y."/>
            <person name="Bharti A.K."/>
            <person name="Saxena R.K."/>
            <person name="Schlueter J.A."/>
            <person name="Donoghue M.T."/>
            <person name="Azam S."/>
            <person name="Fan G."/>
            <person name="Whaley A.M."/>
            <person name="Farmer A.D."/>
            <person name="Sheridan J."/>
            <person name="Iwata A."/>
            <person name="Tuteja R."/>
            <person name="Penmetsa R.V."/>
            <person name="Wu W."/>
            <person name="Upadhyaya H.D."/>
            <person name="Yang S.P."/>
            <person name="Shah T."/>
            <person name="Saxena K.B."/>
            <person name="Michael T."/>
            <person name="McCombie W.R."/>
            <person name="Yang B."/>
            <person name="Zhang G."/>
            <person name="Yang H."/>
            <person name="Wang J."/>
            <person name="Spillane C."/>
            <person name="Cook D.R."/>
            <person name="May G.D."/>
            <person name="Xu X."/>
            <person name="Jackson S.A."/>
        </authorList>
    </citation>
    <scope>NUCLEOTIDE SEQUENCE [LARGE SCALE GENOMIC DNA]</scope>
    <source>
        <strain evidence="23">cv. Asha</strain>
    </source>
</reference>
<evidence type="ECO:0000256" key="19">
    <source>
        <dbReference type="RuleBase" id="RU004241"/>
    </source>
</evidence>
<keyword evidence="18" id="KW-1015">Disulfide bond</keyword>
<evidence type="ECO:0000256" key="3">
    <source>
        <dbReference type="ARBA" id="ARBA00002322"/>
    </source>
</evidence>
<keyword evidence="6 22" id="KW-0575">Peroxidase</keyword>
<dbReference type="Pfam" id="PF00141">
    <property type="entry name" value="peroxidase"/>
    <property type="match status" value="1"/>
</dbReference>
<evidence type="ECO:0000256" key="18">
    <source>
        <dbReference type="PIRSR" id="PIRSR600823-5"/>
    </source>
</evidence>
<evidence type="ECO:0000256" key="20">
    <source>
        <dbReference type="SAM" id="SignalP"/>
    </source>
</evidence>
<dbReference type="InterPro" id="IPR002016">
    <property type="entry name" value="Haem_peroxidase"/>
</dbReference>
<feature type="chain" id="PRO_5007589235" description="peroxidase" evidence="20">
    <location>
        <begin position="23"/>
        <end position="156"/>
    </location>
</feature>
<organism evidence="22 23">
    <name type="scientific">Cajanus cajan</name>
    <name type="common">Pigeon pea</name>
    <name type="synonym">Cajanus indicus</name>
    <dbReference type="NCBI Taxonomy" id="3821"/>
    <lineage>
        <taxon>Eukaryota</taxon>
        <taxon>Viridiplantae</taxon>
        <taxon>Streptophyta</taxon>
        <taxon>Embryophyta</taxon>
        <taxon>Tracheophyta</taxon>
        <taxon>Spermatophyta</taxon>
        <taxon>Magnoliopsida</taxon>
        <taxon>eudicotyledons</taxon>
        <taxon>Gunneridae</taxon>
        <taxon>Pentapetalae</taxon>
        <taxon>rosids</taxon>
        <taxon>fabids</taxon>
        <taxon>Fabales</taxon>
        <taxon>Fabaceae</taxon>
        <taxon>Papilionoideae</taxon>
        <taxon>50 kb inversion clade</taxon>
        <taxon>NPAAA clade</taxon>
        <taxon>indigoferoid/millettioid clade</taxon>
        <taxon>Phaseoleae</taxon>
        <taxon>Cajanus</taxon>
    </lineage>
</organism>
<comment type="cofactor">
    <cofactor evidence="17">
        <name>Ca(2+)</name>
        <dbReference type="ChEBI" id="CHEBI:29108"/>
    </cofactor>
    <text evidence="17">Binds 2 calcium ions per subunit.</text>
</comment>
<proteinExistence type="inferred from homology"/>
<evidence type="ECO:0000256" key="6">
    <source>
        <dbReference type="ARBA" id="ARBA00022559"/>
    </source>
</evidence>
<dbReference type="GO" id="GO:0046872">
    <property type="term" value="F:metal ion binding"/>
    <property type="evidence" value="ECO:0007669"/>
    <property type="project" value="UniProtKB-KW"/>
</dbReference>
<keyword evidence="10 17" id="KW-0106">Calcium</keyword>
<dbReference type="Proteomes" id="UP000075243">
    <property type="component" value="Chromosome 4"/>
</dbReference>
<evidence type="ECO:0000256" key="13">
    <source>
        <dbReference type="ARBA" id="ARBA00023180"/>
    </source>
</evidence>
<protein>
    <recommendedName>
        <fullName evidence="4">peroxidase</fullName>
        <ecNumber evidence="4">1.11.1.7</ecNumber>
    </recommendedName>
</protein>
<accession>A0A151TPD9</accession>
<feature type="binding site" evidence="17">
    <location>
        <position position="70"/>
    </location>
    <ligand>
        <name>Ca(2+)</name>
        <dbReference type="ChEBI" id="CHEBI:29108"/>
        <label>1</label>
    </ligand>
</feature>
<evidence type="ECO:0000256" key="8">
    <source>
        <dbReference type="ARBA" id="ARBA00022723"/>
    </source>
</evidence>
<keyword evidence="7" id="KW-0349">Heme</keyword>
<dbReference type="GO" id="GO:0020037">
    <property type="term" value="F:heme binding"/>
    <property type="evidence" value="ECO:0007669"/>
    <property type="project" value="InterPro"/>
</dbReference>
<feature type="domain" description="Plant heme peroxidase family profile" evidence="21">
    <location>
        <begin position="25"/>
        <end position="156"/>
    </location>
</feature>
<dbReference type="GO" id="GO:0006979">
    <property type="term" value="P:response to oxidative stress"/>
    <property type="evidence" value="ECO:0007669"/>
    <property type="project" value="InterPro"/>
</dbReference>
<feature type="disulfide bond" evidence="18">
    <location>
        <begin position="35"/>
        <end position="101"/>
    </location>
</feature>
<evidence type="ECO:0000256" key="7">
    <source>
        <dbReference type="ARBA" id="ARBA00022617"/>
    </source>
</evidence>
<keyword evidence="12" id="KW-0408">Iron</keyword>
<evidence type="ECO:0000256" key="4">
    <source>
        <dbReference type="ARBA" id="ARBA00012313"/>
    </source>
</evidence>
<evidence type="ECO:0000313" key="23">
    <source>
        <dbReference type="Proteomes" id="UP000075243"/>
    </source>
</evidence>
<dbReference type="Gene3D" id="1.10.420.10">
    <property type="entry name" value="Peroxidase, domain 2"/>
    <property type="match status" value="1"/>
</dbReference>
<evidence type="ECO:0000256" key="14">
    <source>
        <dbReference type="ARBA" id="ARBA00023324"/>
    </source>
</evidence>
<dbReference type="STRING" id="3821.A0A151TPD9"/>
<dbReference type="InterPro" id="IPR000823">
    <property type="entry name" value="Peroxidase_pln"/>
</dbReference>
<dbReference type="Gene3D" id="1.10.520.10">
    <property type="match status" value="1"/>
</dbReference>
<evidence type="ECO:0000256" key="15">
    <source>
        <dbReference type="PIRSR" id="PIRSR600823-1"/>
    </source>
</evidence>
<dbReference type="EMBL" id="CM003606">
    <property type="protein sequence ID" value="KYP68909.1"/>
    <property type="molecule type" value="Genomic_DNA"/>
</dbReference>
<dbReference type="EC" id="1.11.1.7" evidence="4"/>
<evidence type="ECO:0000259" key="21">
    <source>
        <dbReference type="PROSITE" id="PS50873"/>
    </source>
</evidence>
<evidence type="ECO:0000256" key="12">
    <source>
        <dbReference type="ARBA" id="ARBA00023004"/>
    </source>
</evidence>
<dbReference type="PANTHER" id="PTHR31388:SF264">
    <property type="entry name" value="PEROXIDASE 59"/>
    <property type="match status" value="1"/>
</dbReference>
<dbReference type="AlphaFoldDB" id="A0A151TPD9"/>
<dbReference type="GO" id="GO:0140825">
    <property type="term" value="F:lactoperoxidase activity"/>
    <property type="evidence" value="ECO:0007669"/>
    <property type="project" value="UniProtKB-EC"/>
</dbReference>
<evidence type="ECO:0000256" key="9">
    <source>
        <dbReference type="ARBA" id="ARBA00022729"/>
    </source>
</evidence>
<dbReference type="InterPro" id="IPR010255">
    <property type="entry name" value="Haem_peroxidase_sf"/>
</dbReference>
<keyword evidence="23" id="KW-1185">Reference proteome</keyword>
<feature type="binding site" evidence="16">
    <location>
        <position position="141"/>
    </location>
    <ligand>
        <name>substrate</name>
    </ligand>
</feature>
<keyword evidence="11" id="KW-0560">Oxidoreductase</keyword>
<evidence type="ECO:0000256" key="1">
    <source>
        <dbReference type="ARBA" id="ARBA00000189"/>
    </source>
</evidence>
<feature type="binding site" evidence="17">
    <location>
        <position position="67"/>
    </location>
    <ligand>
        <name>Ca(2+)</name>
        <dbReference type="ChEBI" id="CHEBI:29108"/>
        <label>1</label>
    </ligand>
</feature>
<keyword evidence="5" id="KW-0964">Secreted</keyword>
<dbReference type="PRINTS" id="PR00458">
    <property type="entry name" value="PEROXIDASE"/>
</dbReference>
<evidence type="ECO:0000256" key="10">
    <source>
        <dbReference type="ARBA" id="ARBA00022837"/>
    </source>
</evidence>
<evidence type="ECO:0000256" key="5">
    <source>
        <dbReference type="ARBA" id="ARBA00022525"/>
    </source>
</evidence>
<sequence>MASNYFLLFVLVAATLLSKANAKKTLFSDFYSSSCLELLPIVQKVVIKAIKNETGGGASLLQLLFHDCFVNVREKITTLNNNSARGFNVIDDIKAKVEKACILALAAQDSVVYLGGPLWKVSLGRRDSIIASRVDANNSIPSPLLNLTALKRSFSN</sequence>
<feature type="signal peptide" evidence="20">
    <location>
        <begin position="1"/>
        <end position="22"/>
    </location>
</feature>
<keyword evidence="8 17" id="KW-0479">Metal-binding</keyword>
<dbReference type="SUPFAM" id="SSF48113">
    <property type="entry name" value="Heme-dependent peroxidases"/>
    <property type="match status" value="1"/>
</dbReference>
<comment type="function">
    <text evidence="3">Removal of H(2)O(2), oxidation of toxic reductants, biosynthesis and degradation of lignin, suberization, auxin catabolism, response to environmental stresses such as wounding, pathogen attack and oxidative stress. These functions might be dependent on each isozyme/isoform in each plant tissue.</text>
</comment>
<evidence type="ECO:0000256" key="11">
    <source>
        <dbReference type="ARBA" id="ARBA00023002"/>
    </source>
</evidence>
<keyword evidence="13" id="KW-0325">Glycoprotein</keyword>
<comment type="cofactor">
    <cofactor evidence="2">
        <name>heme b</name>
        <dbReference type="ChEBI" id="CHEBI:60344"/>
    </cofactor>
</comment>
<keyword evidence="9 20" id="KW-0732">Signal</keyword>
<comment type="similarity">
    <text evidence="19">Belongs to the peroxidase family.</text>
</comment>
<keyword evidence="14" id="KW-0376">Hydrogen peroxide</keyword>
<dbReference type="OMA" id="ILALAXX"/>
<dbReference type="PANTHER" id="PTHR31388">
    <property type="entry name" value="PEROXIDASE 72-RELATED"/>
    <property type="match status" value="1"/>
</dbReference>
<evidence type="ECO:0000256" key="2">
    <source>
        <dbReference type="ARBA" id="ARBA00001970"/>
    </source>
</evidence>
<evidence type="ECO:0000256" key="16">
    <source>
        <dbReference type="PIRSR" id="PIRSR600823-2"/>
    </source>
</evidence>
<comment type="catalytic activity">
    <reaction evidence="1">
        <text>2 a phenolic donor + H2O2 = 2 a phenolic radical donor + 2 H2O</text>
        <dbReference type="Rhea" id="RHEA:56136"/>
        <dbReference type="ChEBI" id="CHEBI:15377"/>
        <dbReference type="ChEBI" id="CHEBI:16240"/>
        <dbReference type="ChEBI" id="CHEBI:139520"/>
        <dbReference type="ChEBI" id="CHEBI:139521"/>
        <dbReference type="EC" id="1.11.1.7"/>
    </reaction>
</comment>
<feature type="active site" description="Proton acceptor" evidence="15">
    <location>
        <position position="66"/>
    </location>
</feature>
<feature type="binding site" evidence="17">
    <location>
        <position position="74"/>
    </location>
    <ligand>
        <name>Ca(2+)</name>
        <dbReference type="ChEBI" id="CHEBI:29108"/>
        <label>1</label>
    </ligand>
</feature>
<dbReference type="PROSITE" id="PS50873">
    <property type="entry name" value="PEROXIDASE_4"/>
    <property type="match status" value="1"/>
</dbReference>
<evidence type="ECO:0000256" key="17">
    <source>
        <dbReference type="PIRSR" id="PIRSR600823-3"/>
    </source>
</evidence>
<dbReference type="GO" id="GO:0042744">
    <property type="term" value="P:hydrogen peroxide catabolic process"/>
    <property type="evidence" value="ECO:0007669"/>
    <property type="project" value="UniProtKB-KW"/>
</dbReference>
<dbReference type="Gramene" id="C.cajan_21907.t">
    <property type="protein sequence ID" value="C.cajan_21907.t"/>
    <property type="gene ID" value="C.cajan_21907"/>
</dbReference>